<dbReference type="OrthoDB" id="10262375at2759"/>
<dbReference type="GO" id="GO:0031514">
    <property type="term" value="C:motile cilium"/>
    <property type="evidence" value="ECO:0007669"/>
    <property type="project" value="TreeGrafter"/>
</dbReference>
<dbReference type="GO" id="GO:0060271">
    <property type="term" value="P:cilium assembly"/>
    <property type="evidence" value="ECO:0007669"/>
    <property type="project" value="TreeGrafter"/>
</dbReference>
<dbReference type="InterPro" id="IPR052628">
    <property type="entry name" value="CFAP70"/>
</dbReference>
<accession>A0A6J2K292</accession>
<proteinExistence type="predicted"/>
<evidence type="ECO:0000313" key="4">
    <source>
        <dbReference type="RefSeq" id="XP_028034429.1"/>
    </source>
</evidence>
<dbReference type="SUPFAM" id="SSF48452">
    <property type="entry name" value="TPR-like"/>
    <property type="match status" value="2"/>
</dbReference>
<dbReference type="GO" id="GO:0070062">
    <property type="term" value="C:extracellular exosome"/>
    <property type="evidence" value="ECO:0007669"/>
    <property type="project" value="TreeGrafter"/>
</dbReference>
<dbReference type="RefSeq" id="XP_028034429.1">
    <property type="nucleotide sequence ID" value="XM_028178628.1"/>
</dbReference>
<organism evidence="3 4">
    <name type="scientific">Bombyx mandarina</name>
    <name type="common">Wild silk moth</name>
    <name type="synonym">Wild silkworm</name>
    <dbReference type="NCBI Taxonomy" id="7092"/>
    <lineage>
        <taxon>Eukaryota</taxon>
        <taxon>Metazoa</taxon>
        <taxon>Ecdysozoa</taxon>
        <taxon>Arthropoda</taxon>
        <taxon>Hexapoda</taxon>
        <taxon>Insecta</taxon>
        <taxon>Pterygota</taxon>
        <taxon>Neoptera</taxon>
        <taxon>Endopterygota</taxon>
        <taxon>Lepidoptera</taxon>
        <taxon>Glossata</taxon>
        <taxon>Ditrysia</taxon>
        <taxon>Bombycoidea</taxon>
        <taxon>Bombycidae</taxon>
        <taxon>Bombycinae</taxon>
        <taxon>Bombyx</taxon>
    </lineage>
</organism>
<dbReference type="Gene3D" id="1.25.40.10">
    <property type="entry name" value="Tetratricopeptide repeat domain"/>
    <property type="match status" value="1"/>
</dbReference>
<dbReference type="Proteomes" id="UP000504629">
    <property type="component" value="Unplaced"/>
</dbReference>
<dbReference type="GeneID" id="114246199"/>
<dbReference type="InterPro" id="IPR011990">
    <property type="entry name" value="TPR-like_helical_dom_sf"/>
</dbReference>
<dbReference type="KEGG" id="bman:114246199"/>
<sequence length="953" mass="108845">MKVQKKRSEVSVSTTKSCTQVKEDIPTVPLDQITVKILKLRSFEEIPSLFHIKVVFFDQLLINATIEAIGARETMIDKVIAQGTFDYDPSDYEKMCLFANYPLTVSIQSLRNVENDKSFIDHYASGHSLDDVNLNTSVSSISHEVSCCNVDILPIFVDKKNIRFKKRMEPIKELPLLEKKSWETLPLVTIEISATRDQENVMHHKILKQANFMQLTLIASHNMPFTYDNEHFYTAVTKMPISNELNSNIFTFHNGYRKPKRFNFSNFIPNWESLRAEGNYFSKTDIKLVYNYADIQNEDEVNLTHYLKNQFSAHTVTWASFHRTLLLQNLQEWFFKHLRQYSWPFEIHISNDQQSYDFAAPLNLFKLLYPGETTVVLAVPLQWINADLILEKCGCDVLLSSNEKVLTPGTAQKANRVTADVNAHSSAELMQSTGSDGTNAFVMVEVKLWKPLRKIVILPSISNKEINAMLEKMEEGPDKRECGGRGQLDRNWQSTIITAANSLRRVPYYGMTEICAFNRQLSETRTRAEIATSFWQEAAVYVNNNFVVKDYLASAIELEEMLMMAHVALLRVACDTLVGVENRLELESTLRAARQARQMQDPEHAITLFLQAVSQKPLDANLWRELSISLMDINKNWANVCINKSIHLNPRDPITLLCKGSMLLEEDFELAEPFFEAILSFYPYWSTVWVIASAYYIKRGLFEVSDKIMEIVKKIFAEALNDEPYFPRAWDREFGDWWDNTPLLPGMSRYYDAADFLLRIRAISLAEVCTARGLIEAKESAAYFHLLALCCRLKGNIVEALCHTQQGIERYGEINYLRSLEAECYYKLGKRTDAIASFDKAGSCIGAYSILLSISCKEAQRARSTLIDLVRRQPSAYTWMALADDWITRAAVGEGGDGGQTQEQITGRACATACVVQALKWDRRAGHAWALLAKLVESKTQRQHCNRMAEIFS</sequence>
<evidence type="ECO:0000256" key="1">
    <source>
        <dbReference type="ARBA" id="ARBA00022737"/>
    </source>
</evidence>
<reference evidence="4" key="1">
    <citation type="submission" date="2025-08" db="UniProtKB">
        <authorList>
            <consortium name="RefSeq"/>
        </authorList>
    </citation>
    <scope>IDENTIFICATION</scope>
    <source>
        <tissue evidence="4">Silk gland</tissue>
    </source>
</reference>
<dbReference type="AlphaFoldDB" id="A0A6J2K292"/>
<evidence type="ECO:0000256" key="2">
    <source>
        <dbReference type="ARBA" id="ARBA00022803"/>
    </source>
</evidence>
<gene>
    <name evidence="4" type="primary">LOC114246199</name>
</gene>
<keyword evidence="3" id="KW-1185">Reference proteome</keyword>
<keyword evidence="2" id="KW-0802">TPR repeat</keyword>
<keyword evidence="1" id="KW-0677">Repeat</keyword>
<dbReference type="PANTHER" id="PTHR44314">
    <property type="entry name" value="CILIA- AND FLAGELLA-ASSOCIATED PROTEIN 70"/>
    <property type="match status" value="1"/>
</dbReference>
<name>A0A6J2K292_BOMMA</name>
<evidence type="ECO:0000313" key="3">
    <source>
        <dbReference type="Proteomes" id="UP000504629"/>
    </source>
</evidence>
<dbReference type="PANTHER" id="PTHR44314:SF1">
    <property type="entry name" value="CILIA- AND FLAGELLA-ASSOCIATED PROTEIN 70"/>
    <property type="match status" value="1"/>
</dbReference>
<dbReference type="GO" id="GO:0003341">
    <property type="term" value="P:cilium movement"/>
    <property type="evidence" value="ECO:0007669"/>
    <property type="project" value="TreeGrafter"/>
</dbReference>
<protein>
    <submittedName>
        <fullName evidence="4">Uncharacterized protein LOC114246199</fullName>
    </submittedName>
</protein>